<dbReference type="InterPro" id="IPR036116">
    <property type="entry name" value="FN3_sf"/>
</dbReference>
<dbReference type="InterPro" id="IPR013783">
    <property type="entry name" value="Ig-like_fold"/>
</dbReference>
<dbReference type="Gene3D" id="2.60.40.10">
    <property type="entry name" value="Immunoglobulins"/>
    <property type="match status" value="1"/>
</dbReference>
<dbReference type="SUPFAM" id="SSF49265">
    <property type="entry name" value="Fibronectin type III"/>
    <property type="match status" value="1"/>
</dbReference>
<dbReference type="Proteomes" id="UP000295060">
    <property type="component" value="Unassembled WGS sequence"/>
</dbReference>
<gene>
    <name evidence="2" type="ORF">EV137_0595</name>
</gene>
<dbReference type="InterPro" id="IPR017853">
    <property type="entry name" value="GH"/>
</dbReference>
<keyword evidence="3" id="KW-1185">Reference proteome</keyword>
<reference evidence="2 3" key="1">
    <citation type="submission" date="2019-03" db="EMBL/GenBank/DDBJ databases">
        <title>Genomic Encyclopedia of Type Strains, Phase III (KMG-III): the genomes of soil and plant-associated and newly described type strains.</title>
        <authorList>
            <person name="Whitman W."/>
        </authorList>
    </citation>
    <scope>NUCLEOTIDE SEQUENCE [LARGE SCALE GENOMIC DNA]</scope>
    <source>
        <strain evidence="2 3">VKMAc-2574</strain>
    </source>
</reference>
<dbReference type="Pfam" id="PF08924">
    <property type="entry name" value="Rv2525c_GlyHyd-like"/>
    <property type="match status" value="1"/>
</dbReference>
<dbReference type="Gene3D" id="3.20.20.80">
    <property type="entry name" value="Glycosidases"/>
    <property type="match status" value="1"/>
</dbReference>
<evidence type="ECO:0000313" key="3">
    <source>
        <dbReference type="Proteomes" id="UP000295060"/>
    </source>
</evidence>
<organism evidence="2 3">
    <name type="scientific">Kribbella pratensis</name>
    <dbReference type="NCBI Taxonomy" id="2512112"/>
    <lineage>
        <taxon>Bacteria</taxon>
        <taxon>Bacillati</taxon>
        <taxon>Actinomycetota</taxon>
        <taxon>Actinomycetes</taxon>
        <taxon>Propionibacteriales</taxon>
        <taxon>Kribbellaceae</taxon>
        <taxon>Kribbella</taxon>
    </lineage>
</organism>
<dbReference type="InterPro" id="IPR015020">
    <property type="entry name" value="Rv2525c-like_Glyco_Hydro-like"/>
</dbReference>
<accession>A0ABY2FJM5</accession>
<evidence type="ECO:0000313" key="2">
    <source>
        <dbReference type="EMBL" id="TDW93320.1"/>
    </source>
</evidence>
<dbReference type="SUPFAM" id="SSF51445">
    <property type="entry name" value="(Trans)glycosidases"/>
    <property type="match status" value="1"/>
</dbReference>
<protein>
    <submittedName>
        <fullName evidence="2">Uncharacterized protein DUF1906</fullName>
    </submittedName>
</protein>
<sequence>MLFDRSAGARLHLGAPSNDELGSNVRLFRPGGLALALGLVAGIALSGPATAEDTKTVSYRGYQVTVPASWPIVDVAANPTTCVRLDQPAVYLGRSTAQSNCPAHLVGRSSGLILEPLTTSQPSSDGLLRRAVTDAGVLATAYYAPGSERAASDLLATGRVVTKTSSVRVAEQAAVTPTIVATGNFAGQGFDACDAPPQSTMDAWRPNYQGIGVYISGGVRTCATQPNLTSDWVATNAAKGWQFLLLDVGLQAPCTTRFPAASRISPILSTAVTQGRNAAINAVAAAQALGFAPRSAIYSDIEGYPSTAVCKASVLSYLSGWTQELNSRGYLGGAYVSASSGGADLASAYTSTAYTRPDNIWFAHWGYTPVGSTRYIPDTYWNNHQRVHQYANLTETNGGVTLNIDKNYLNLTAPPPPVSSFSVSGGVAAATLRWTKPASTTLGQIMVRAASGSTPPQLPTAGTPIYNGTASMFTHTGLANSASYAYRVWVKDSKGKIGPGVDVRLVGSKATIGASAASIMYTGAVTLSTAVTRLDGAKLAGVPVVLYSKAKNASKWSTVGTFTSDANGVAKATQKPAVSTYYMWGYNGATGVLGTRSAAALVQVHPAMSAYLTPAAIRLGGSTLLYGYLNPPHAGTTAYLQRRSGTSWVAVTTGKLTTNGKYAFSIKPTARGTYTYRVVWLADADHQGTQTASKVLTVS</sequence>
<dbReference type="EMBL" id="SODU01000001">
    <property type="protein sequence ID" value="TDW93320.1"/>
    <property type="molecule type" value="Genomic_DNA"/>
</dbReference>
<comment type="caution">
    <text evidence="2">The sequence shown here is derived from an EMBL/GenBank/DDBJ whole genome shotgun (WGS) entry which is preliminary data.</text>
</comment>
<evidence type="ECO:0000259" key="1">
    <source>
        <dbReference type="Pfam" id="PF08924"/>
    </source>
</evidence>
<proteinExistence type="predicted"/>
<feature type="domain" description="Rv2525c-like glycoside hydrolase-like" evidence="1">
    <location>
        <begin position="206"/>
        <end position="408"/>
    </location>
</feature>
<name>A0ABY2FJM5_9ACTN</name>